<reference evidence="4" key="1">
    <citation type="submission" date="2020-08" db="EMBL/GenBank/DDBJ databases">
        <title>Plant Genome Project.</title>
        <authorList>
            <person name="Zhang R.-G."/>
        </authorList>
    </citation>
    <scope>NUCLEOTIDE SEQUENCE</scope>
    <source>
        <strain evidence="4">WSP0</strain>
        <tissue evidence="4">Leaf</tissue>
    </source>
</reference>
<feature type="transmembrane region" description="Helical" evidence="2">
    <location>
        <begin position="81"/>
        <end position="106"/>
    </location>
</feature>
<feature type="compositionally biased region" description="Basic and acidic residues" evidence="1">
    <location>
        <begin position="242"/>
        <end position="253"/>
    </location>
</feature>
<evidence type="ECO:0000259" key="3">
    <source>
        <dbReference type="Pfam" id="PF13962"/>
    </source>
</evidence>
<gene>
    <name evidence="4" type="ORF">RHGRI_029702</name>
</gene>
<feature type="compositionally biased region" description="Acidic residues" evidence="1">
    <location>
        <begin position="214"/>
        <end position="231"/>
    </location>
</feature>
<proteinExistence type="predicted"/>
<sequence length="253" mass="28179">MVQPKCKEEVNENNKTPATLFTEEHKELAKEGERWAKNIAASGMVVGTLIAAVMFTTAFTIPGGSDDKTGLPVFMKYDEFLLFVMWNAFSMFSSSTAVLMFLGILTARCAEEDFFRSLPIKVIIGLLCLFLAIVTMMVAFGSAIFMTLNNRLSWVDIPIILLACIPVTLFCVLQFPLLIRIIHCTIFVSTISGKPEKHPLGLRFDDNKGKQPDLNDDLDDDDGIDYGDDSSDDIHSACSNSDDDRKKDKFHES</sequence>
<evidence type="ECO:0000256" key="2">
    <source>
        <dbReference type="SAM" id="Phobius"/>
    </source>
</evidence>
<keyword evidence="2" id="KW-1133">Transmembrane helix</keyword>
<keyword evidence="5" id="KW-1185">Reference proteome</keyword>
<feature type="compositionally biased region" description="Basic and acidic residues" evidence="1">
    <location>
        <begin position="202"/>
        <end position="213"/>
    </location>
</feature>
<dbReference type="Proteomes" id="UP000823749">
    <property type="component" value="Chromosome 10"/>
</dbReference>
<feature type="transmembrane region" description="Helical" evidence="2">
    <location>
        <begin position="39"/>
        <end position="61"/>
    </location>
</feature>
<keyword evidence="2" id="KW-0472">Membrane</keyword>
<protein>
    <recommendedName>
        <fullName evidence="3">PGG domain-containing protein</fullName>
    </recommendedName>
</protein>
<feature type="region of interest" description="Disordered" evidence="1">
    <location>
        <begin position="202"/>
        <end position="253"/>
    </location>
</feature>
<accession>A0AAV6IKF5</accession>
<feature type="transmembrane region" description="Helical" evidence="2">
    <location>
        <begin position="118"/>
        <end position="145"/>
    </location>
</feature>
<name>A0AAV6IKF5_9ERIC</name>
<dbReference type="EMBL" id="JACTNZ010000010">
    <property type="protein sequence ID" value="KAG5529118.1"/>
    <property type="molecule type" value="Genomic_DNA"/>
</dbReference>
<feature type="domain" description="PGG" evidence="3">
    <location>
        <begin position="34"/>
        <end position="146"/>
    </location>
</feature>
<evidence type="ECO:0000256" key="1">
    <source>
        <dbReference type="SAM" id="MobiDB-lite"/>
    </source>
</evidence>
<dbReference type="InterPro" id="IPR026961">
    <property type="entry name" value="PGG_dom"/>
</dbReference>
<dbReference type="PANTHER" id="PTHR24177:SF335">
    <property type="entry name" value="PGG DOMAIN-CONTAINING PROTEIN"/>
    <property type="match status" value="1"/>
</dbReference>
<dbReference type="GO" id="GO:0016020">
    <property type="term" value="C:membrane"/>
    <property type="evidence" value="ECO:0007669"/>
    <property type="project" value="TreeGrafter"/>
</dbReference>
<feature type="transmembrane region" description="Helical" evidence="2">
    <location>
        <begin position="157"/>
        <end position="179"/>
    </location>
</feature>
<evidence type="ECO:0000313" key="4">
    <source>
        <dbReference type="EMBL" id="KAG5529118.1"/>
    </source>
</evidence>
<dbReference type="AlphaFoldDB" id="A0AAV6IKF5"/>
<dbReference type="PANTHER" id="PTHR24177">
    <property type="entry name" value="CASKIN"/>
    <property type="match status" value="1"/>
</dbReference>
<dbReference type="Pfam" id="PF13962">
    <property type="entry name" value="PGG"/>
    <property type="match status" value="1"/>
</dbReference>
<keyword evidence="2" id="KW-0812">Transmembrane</keyword>
<evidence type="ECO:0000313" key="5">
    <source>
        <dbReference type="Proteomes" id="UP000823749"/>
    </source>
</evidence>
<comment type="caution">
    <text evidence="4">The sequence shown here is derived from an EMBL/GenBank/DDBJ whole genome shotgun (WGS) entry which is preliminary data.</text>
</comment>
<organism evidence="4 5">
    <name type="scientific">Rhododendron griersonianum</name>
    <dbReference type="NCBI Taxonomy" id="479676"/>
    <lineage>
        <taxon>Eukaryota</taxon>
        <taxon>Viridiplantae</taxon>
        <taxon>Streptophyta</taxon>
        <taxon>Embryophyta</taxon>
        <taxon>Tracheophyta</taxon>
        <taxon>Spermatophyta</taxon>
        <taxon>Magnoliopsida</taxon>
        <taxon>eudicotyledons</taxon>
        <taxon>Gunneridae</taxon>
        <taxon>Pentapetalae</taxon>
        <taxon>asterids</taxon>
        <taxon>Ericales</taxon>
        <taxon>Ericaceae</taxon>
        <taxon>Ericoideae</taxon>
        <taxon>Rhodoreae</taxon>
        <taxon>Rhododendron</taxon>
    </lineage>
</organism>